<dbReference type="GO" id="GO:0016887">
    <property type="term" value="F:ATP hydrolysis activity"/>
    <property type="evidence" value="ECO:0007669"/>
    <property type="project" value="InterPro"/>
</dbReference>
<organism evidence="5 6">
    <name type="scientific">Acorus gramineus</name>
    <name type="common">Dwarf sweet flag</name>
    <dbReference type="NCBI Taxonomy" id="55184"/>
    <lineage>
        <taxon>Eukaryota</taxon>
        <taxon>Viridiplantae</taxon>
        <taxon>Streptophyta</taxon>
        <taxon>Embryophyta</taxon>
        <taxon>Tracheophyta</taxon>
        <taxon>Spermatophyta</taxon>
        <taxon>Magnoliopsida</taxon>
        <taxon>Liliopsida</taxon>
        <taxon>Acoraceae</taxon>
        <taxon>Acorus</taxon>
    </lineage>
</organism>
<dbReference type="Gene3D" id="3.30.565.10">
    <property type="entry name" value="Histidine kinase-like ATPase, C-terminal domain"/>
    <property type="match status" value="1"/>
</dbReference>
<keyword evidence="3" id="KW-0067">ATP-binding</keyword>
<comment type="caution">
    <text evidence="5">The sequence shown here is derived from an EMBL/GenBank/DDBJ whole genome shotgun (WGS) entry which is preliminary data.</text>
</comment>
<reference evidence="5" key="1">
    <citation type="journal article" date="2023" name="Nat. Commun.">
        <title>Diploid and tetraploid genomes of Acorus and the evolution of monocots.</title>
        <authorList>
            <person name="Ma L."/>
            <person name="Liu K.W."/>
            <person name="Li Z."/>
            <person name="Hsiao Y.Y."/>
            <person name="Qi Y."/>
            <person name="Fu T."/>
            <person name="Tang G.D."/>
            <person name="Zhang D."/>
            <person name="Sun W.H."/>
            <person name="Liu D.K."/>
            <person name="Li Y."/>
            <person name="Chen G.Z."/>
            <person name="Liu X.D."/>
            <person name="Liao X.Y."/>
            <person name="Jiang Y.T."/>
            <person name="Yu X."/>
            <person name="Hao Y."/>
            <person name="Huang J."/>
            <person name="Zhao X.W."/>
            <person name="Ke S."/>
            <person name="Chen Y.Y."/>
            <person name="Wu W.L."/>
            <person name="Hsu J.L."/>
            <person name="Lin Y.F."/>
            <person name="Huang M.D."/>
            <person name="Li C.Y."/>
            <person name="Huang L."/>
            <person name="Wang Z.W."/>
            <person name="Zhao X."/>
            <person name="Zhong W.Y."/>
            <person name="Peng D.H."/>
            <person name="Ahmad S."/>
            <person name="Lan S."/>
            <person name="Zhang J.S."/>
            <person name="Tsai W.C."/>
            <person name="Van de Peer Y."/>
            <person name="Liu Z.J."/>
        </authorList>
    </citation>
    <scope>NUCLEOTIDE SEQUENCE</scope>
    <source>
        <strain evidence="5">SCP</strain>
    </source>
</reference>
<dbReference type="AlphaFoldDB" id="A0AAV9B6U1"/>
<evidence type="ECO:0000256" key="1">
    <source>
        <dbReference type="ARBA" id="ARBA00008239"/>
    </source>
</evidence>
<evidence type="ECO:0000256" key="3">
    <source>
        <dbReference type="ARBA" id="ARBA00022840"/>
    </source>
</evidence>
<evidence type="ECO:0000256" key="2">
    <source>
        <dbReference type="ARBA" id="ARBA00022741"/>
    </source>
</evidence>
<keyword evidence="4" id="KW-0143">Chaperone</keyword>
<dbReference type="GO" id="GO:0051082">
    <property type="term" value="F:unfolded protein binding"/>
    <property type="evidence" value="ECO:0007669"/>
    <property type="project" value="InterPro"/>
</dbReference>
<dbReference type="InterPro" id="IPR001404">
    <property type="entry name" value="Hsp90_fam"/>
</dbReference>
<dbReference type="Proteomes" id="UP001179952">
    <property type="component" value="Unassembled WGS sequence"/>
</dbReference>
<keyword evidence="2" id="KW-0547">Nucleotide-binding</keyword>
<sequence length="55" mass="6472">MSPCVLLLEFLEESKLEDLVMKYFGFINHPIYLRIEKTIEEEIQSKEKVKEVSPG</sequence>
<comment type="similarity">
    <text evidence="1">Belongs to the heat shock protein 90 family.</text>
</comment>
<dbReference type="Pfam" id="PF00183">
    <property type="entry name" value="HSP90"/>
    <property type="match status" value="1"/>
</dbReference>
<dbReference type="GO" id="GO:0140662">
    <property type="term" value="F:ATP-dependent protein folding chaperone"/>
    <property type="evidence" value="ECO:0007669"/>
    <property type="project" value="InterPro"/>
</dbReference>
<dbReference type="EMBL" id="JAUJYN010000004">
    <property type="protein sequence ID" value="KAK1272399.1"/>
    <property type="molecule type" value="Genomic_DNA"/>
</dbReference>
<gene>
    <name evidence="5" type="ORF">QJS04_geneDACA013165</name>
</gene>
<evidence type="ECO:0000313" key="6">
    <source>
        <dbReference type="Proteomes" id="UP001179952"/>
    </source>
</evidence>
<protein>
    <submittedName>
        <fullName evidence="5">Uncharacterized protein</fullName>
    </submittedName>
</protein>
<evidence type="ECO:0000313" key="5">
    <source>
        <dbReference type="EMBL" id="KAK1272399.1"/>
    </source>
</evidence>
<accession>A0AAV9B6U1</accession>
<keyword evidence="6" id="KW-1185">Reference proteome</keyword>
<name>A0AAV9B6U1_ACOGR</name>
<reference evidence="5" key="2">
    <citation type="submission" date="2023-06" db="EMBL/GenBank/DDBJ databases">
        <authorList>
            <person name="Ma L."/>
            <person name="Liu K.-W."/>
            <person name="Li Z."/>
            <person name="Hsiao Y.-Y."/>
            <person name="Qi Y."/>
            <person name="Fu T."/>
            <person name="Tang G."/>
            <person name="Zhang D."/>
            <person name="Sun W.-H."/>
            <person name="Liu D.-K."/>
            <person name="Li Y."/>
            <person name="Chen G.-Z."/>
            <person name="Liu X.-D."/>
            <person name="Liao X.-Y."/>
            <person name="Jiang Y.-T."/>
            <person name="Yu X."/>
            <person name="Hao Y."/>
            <person name="Huang J."/>
            <person name="Zhao X.-W."/>
            <person name="Ke S."/>
            <person name="Chen Y.-Y."/>
            <person name="Wu W.-L."/>
            <person name="Hsu J.-L."/>
            <person name="Lin Y.-F."/>
            <person name="Huang M.-D."/>
            <person name="Li C.-Y."/>
            <person name="Huang L."/>
            <person name="Wang Z.-W."/>
            <person name="Zhao X."/>
            <person name="Zhong W.-Y."/>
            <person name="Peng D.-H."/>
            <person name="Ahmad S."/>
            <person name="Lan S."/>
            <person name="Zhang J.-S."/>
            <person name="Tsai W.-C."/>
            <person name="Van De Peer Y."/>
            <person name="Liu Z.-J."/>
        </authorList>
    </citation>
    <scope>NUCLEOTIDE SEQUENCE</scope>
    <source>
        <strain evidence="5">SCP</strain>
        <tissue evidence="5">Leaves</tissue>
    </source>
</reference>
<evidence type="ECO:0000256" key="4">
    <source>
        <dbReference type="ARBA" id="ARBA00023186"/>
    </source>
</evidence>
<dbReference type="InterPro" id="IPR036890">
    <property type="entry name" value="HATPase_C_sf"/>
</dbReference>
<dbReference type="GO" id="GO:0005524">
    <property type="term" value="F:ATP binding"/>
    <property type="evidence" value="ECO:0007669"/>
    <property type="project" value="UniProtKB-KW"/>
</dbReference>
<proteinExistence type="inferred from homology"/>